<dbReference type="PROSITE" id="PS00108">
    <property type="entry name" value="PROTEIN_KINASE_ST"/>
    <property type="match status" value="1"/>
</dbReference>
<gene>
    <name evidence="11" type="ORF">C1I91_15720</name>
</gene>
<feature type="transmembrane region" description="Helical" evidence="9">
    <location>
        <begin position="290"/>
        <end position="308"/>
    </location>
</feature>
<dbReference type="SUPFAM" id="SSF56112">
    <property type="entry name" value="Protein kinase-like (PK-like)"/>
    <property type="match status" value="1"/>
</dbReference>
<evidence type="ECO:0000256" key="4">
    <source>
        <dbReference type="ARBA" id="ARBA00022741"/>
    </source>
</evidence>
<keyword evidence="9" id="KW-0472">Membrane</keyword>
<keyword evidence="5" id="KW-0418">Kinase</keyword>
<keyword evidence="12" id="KW-1185">Reference proteome</keyword>
<name>A0A3R5U6C7_9CLOT</name>
<feature type="domain" description="Protein kinase" evidence="10">
    <location>
        <begin position="12"/>
        <end position="254"/>
    </location>
</feature>
<proteinExistence type="inferred from homology"/>
<dbReference type="SMART" id="SM00220">
    <property type="entry name" value="S_TKc"/>
    <property type="match status" value="1"/>
</dbReference>
<keyword evidence="9" id="KW-0812">Transmembrane</keyword>
<dbReference type="GO" id="GO:0005524">
    <property type="term" value="F:ATP binding"/>
    <property type="evidence" value="ECO:0007669"/>
    <property type="project" value="UniProtKB-UniRule"/>
</dbReference>
<dbReference type="EMBL" id="CP025746">
    <property type="protein sequence ID" value="QAA32969.1"/>
    <property type="molecule type" value="Genomic_DNA"/>
</dbReference>
<sequence>MLATGYILDNKYKIIKLLGKGGMGTVYLCENIRLNNLWAIKETKRNDKLDMNLLSEANILKKLNHPGIPRVVDVFYENDFVYMVEDYVEGQTLFDYINSKDISDLEGIVAITLQVCDIIKYLHSFTPAIIYRDLKPSNIMITKENSINLIDFGISRIYKFDKDTDTVLMGSSGYAAPEQHGSMQSCMQTDIYGIGMVMYFMVTKKVPFSGAEPLIDENYGNAISRKLVKIIQKCVQVNIKDRYSSVLELKNELVELTNEHYYDKTAVIQNNDTTVIEEIKKTKSKKINKFIIAIPLLVILILTSLYFLNQHENKLNDSKLIDNATSVDNSNNKAQETKASKEQTTDSPSKEPEANTDNQKKDGSTNVTEQQNSNNAQALYNTQKGKGHSKKKK</sequence>
<protein>
    <recommendedName>
        <fullName evidence="2">non-specific serine/threonine protein kinase</fullName>
        <ecNumber evidence="2">2.7.11.1</ecNumber>
    </recommendedName>
</protein>
<evidence type="ECO:0000256" key="7">
    <source>
        <dbReference type="PROSITE-ProRule" id="PRU10141"/>
    </source>
</evidence>
<dbReference type="GO" id="GO:0004674">
    <property type="term" value="F:protein serine/threonine kinase activity"/>
    <property type="evidence" value="ECO:0007669"/>
    <property type="project" value="UniProtKB-EC"/>
</dbReference>
<evidence type="ECO:0000256" key="9">
    <source>
        <dbReference type="SAM" id="Phobius"/>
    </source>
</evidence>
<feature type="compositionally biased region" description="Polar residues" evidence="8">
    <location>
        <begin position="364"/>
        <end position="383"/>
    </location>
</feature>
<dbReference type="InterPro" id="IPR000719">
    <property type="entry name" value="Prot_kinase_dom"/>
</dbReference>
<evidence type="ECO:0000256" key="3">
    <source>
        <dbReference type="ARBA" id="ARBA00022679"/>
    </source>
</evidence>
<evidence type="ECO:0000256" key="6">
    <source>
        <dbReference type="ARBA" id="ARBA00022840"/>
    </source>
</evidence>
<evidence type="ECO:0000256" key="1">
    <source>
        <dbReference type="ARBA" id="ARBA00010886"/>
    </source>
</evidence>
<evidence type="ECO:0000313" key="12">
    <source>
        <dbReference type="Proteomes" id="UP000286268"/>
    </source>
</evidence>
<dbReference type="PROSITE" id="PS50011">
    <property type="entry name" value="PROTEIN_KINASE_DOM"/>
    <property type="match status" value="1"/>
</dbReference>
<feature type="region of interest" description="Disordered" evidence="8">
    <location>
        <begin position="324"/>
        <end position="393"/>
    </location>
</feature>
<keyword evidence="4 7" id="KW-0547">Nucleotide-binding</keyword>
<evidence type="ECO:0000256" key="8">
    <source>
        <dbReference type="SAM" id="MobiDB-lite"/>
    </source>
</evidence>
<dbReference type="OrthoDB" id="9788659at2"/>
<reference evidence="11 12" key="1">
    <citation type="submission" date="2018-01" db="EMBL/GenBank/DDBJ databases">
        <title>Genome Sequencing and Assembly of Anaerobacter polyendosporus strain CT4.</title>
        <authorList>
            <person name="Tachaapaikoon C."/>
            <person name="Sutheeworapong S."/>
            <person name="Jenjaroenpun P."/>
            <person name="Wongsurawat T."/>
            <person name="Nookeaw I."/>
            <person name="Cheawchanlertfa P."/>
            <person name="Kosugi A."/>
            <person name="Cheevadhanarak S."/>
            <person name="Ratanakhanokchai K."/>
        </authorList>
    </citation>
    <scope>NUCLEOTIDE SEQUENCE [LARGE SCALE GENOMIC DNA]</scope>
    <source>
        <strain evidence="11 12">CT4</strain>
    </source>
</reference>
<dbReference type="Proteomes" id="UP000286268">
    <property type="component" value="Chromosome"/>
</dbReference>
<dbReference type="AlphaFoldDB" id="A0A3R5U6C7"/>
<dbReference type="InterPro" id="IPR008271">
    <property type="entry name" value="Ser/Thr_kinase_AS"/>
</dbReference>
<dbReference type="InterPro" id="IPR050660">
    <property type="entry name" value="NEK_Ser/Thr_kinase"/>
</dbReference>
<dbReference type="InterPro" id="IPR011009">
    <property type="entry name" value="Kinase-like_dom_sf"/>
</dbReference>
<accession>A0A3R5U6C7</accession>
<feature type="compositionally biased region" description="Basic and acidic residues" evidence="8">
    <location>
        <begin position="335"/>
        <end position="363"/>
    </location>
</feature>
<dbReference type="Gene3D" id="1.10.510.10">
    <property type="entry name" value="Transferase(Phosphotransferase) domain 1"/>
    <property type="match status" value="1"/>
</dbReference>
<keyword evidence="9" id="KW-1133">Transmembrane helix</keyword>
<dbReference type="CDD" id="cd14014">
    <property type="entry name" value="STKc_PknB_like"/>
    <property type="match status" value="1"/>
</dbReference>
<dbReference type="InterPro" id="IPR017441">
    <property type="entry name" value="Protein_kinase_ATP_BS"/>
</dbReference>
<dbReference type="PANTHER" id="PTHR43671:SF13">
    <property type="entry name" value="SERINE_THREONINE-PROTEIN KINASE NEK2"/>
    <property type="match status" value="1"/>
</dbReference>
<dbReference type="PANTHER" id="PTHR43671">
    <property type="entry name" value="SERINE/THREONINE-PROTEIN KINASE NEK"/>
    <property type="match status" value="1"/>
</dbReference>
<dbReference type="Pfam" id="PF00069">
    <property type="entry name" value="Pkinase"/>
    <property type="match status" value="1"/>
</dbReference>
<dbReference type="KEGG" id="cmah:C1I91_15720"/>
<evidence type="ECO:0000259" key="10">
    <source>
        <dbReference type="PROSITE" id="PS50011"/>
    </source>
</evidence>
<evidence type="ECO:0000256" key="5">
    <source>
        <dbReference type="ARBA" id="ARBA00022777"/>
    </source>
</evidence>
<organism evidence="11 12">
    <name type="scientific">Clostridium manihotivorum</name>
    <dbReference type="NCBI Taxonomy" id="2320868"/>
    <lineage>
        <taxon>Bacteria</taxon>
        <taxon>Bacillati</taxon>
        <taxon>Bacillota</taxon>
        <taxon>Clostridia</taxon>
        <taxon>Eubacteriales</taxon>
        <taxon>Clostridiaceae</taxon>
        <taxon>Clostridium</taxon>
    </lineage>
</organism>
<comment type="similarity">
    <text evidence="1">Belongs to the protein kinase superfamily. NEK Ser/Thr protein kinase family. NIMA subfamily.</text>
</comment>
<evidence type="ECO:0000313" key="11">
    <source>
        <dbReference type="EMBL" id="QAA32969.1"/>
    </source>
</evidence>
<keyword evidence="3" id="KW-0808">Transferase</keyword>
<dbReference type="EC" id="2.7.11.1" evidence="2"/>
<dbReference type="PROSITE" id="PS00107">
    <property type="entry name" value="PROTEIN_KINASE_ATP"/>
    <property type="match status" value="1"/>
</dbReference>
<evidence type="ECO:0000256" key="2">
    <source>
        <dbReference type="ARBA" id="ARBA00012513"/>
    </source>
</evidence>
<dbReference type="RefSeq" id="WP_128213702.1">
    <property type="nucleotide sequence ID" value="NZ_CP025746.1"/>
</dbReference>
<keyword evidence="6 7" id="KW-0067">ATP-binding</keyword>
<feature type="binding site" evidence="7">
    <location>
        <position position="41"/>
    </location>
    <ligand>
        <name>ATP</name>
        <dbReference type="ChEBI" id="CHEBI:30616"/>
    </ligand>
</feature>
<feature type="compositionally biased region" description="Polar residues" evidence="8">
    <location>
        <begin position="324"/>
        <end position="334"/>
    </location>
</feature>